<dbReference type="Gene3D" id="3.30.2310.20">
    <property type="entry name" value="RelE-like"/>
    <property type="match status" value="1"/>
</dbReference>
<dbReference type="PANTHER" id="PTHR38039:SF1">
    <property type="entry name" value="TOXIN YOEB"/>
    <property type="match status" value="1"/>
</dbReference>
<evidence type="ECO:0000256" key="2">
    <source>
        <dbReference type="ARBA" id="ARBA00022649"/>
    </source>
</evidence>
<protein>
    <recommendedName>
        <fullName evidence="6">Putative mRNA interferase YoeB</fullName>
    </recommendedName>
</protein>
<reference evidence="7" key="1">
    <citation type="submission" date="2020-10" db="EMBL/GenBank/DDBJ databases">
        <authorList>
            <person name="Gilroy R."/>
        </authorList>
    </citation>
    <scope>NUCLEOTIDE SEQUENCE</scope>
    <source>
        <strain evidence="7">D3-1215</strain>
    </source>
</reference>
<dbReference type="SUPFAM" id="SSF143011">
    <property type="entry name" value="RelE-like"/>
    <property type="match status" value="1"/>
</dbReference>
<dbReference type="AlphaFoldDB" id="A0A9D9EFY3"/>
<accession>A0A9D9EFY3</accession>
<sequence>MFKIEFTKQGLEDIRKLQKNEISAFKKVSALIEELKEHPRSGTGHPEQLKEYGNETWSRRITKKHRLVYSIEEERILVLVLSSYGHYDDK</sequence>
<name>A0A9D9EFY3_9BACT</name>
<organism evidence="7 8">
    <name type="scientific">Candidatus Enterocola intestinipullorum</name>
    <dbReference type="NCBI Taxonomy" id="2840783"/>
    <lineage>
        <taxon>Bacteria</taxon>
        <taxon>Pseudomonadati</taxon>
        <taxon>Bacteroidota</taxon>
        <taxon>Bacteroidia</taxon>
        <taxon>Bacteroidales</taxon>
        <taxon>Candidatus Enterocola</taxon>
    </lineage>
</organism>
<dbReference type="Pfam" id="PF06769">
    <property type="entry name" value="YoeB_toxin"/>
    <property type="match status" value="1"/>
</dbReference>
<dbReference type="InterPro" id="IPR009614">
    <property type="entry name" value="YoeB_toxin"/>
</dbReference>
<evidence type="ECO:0000313" key="8">
    <source>
        <dbReference type="Proteomes" id="UP000823637"/>
    </source>
</evidence>
<keyword evidence="3" id="KW-0540">Nuclease</keyword>
<dbReference type="InterPro" id="IPR035093">
    <property type="entry name" value="RelE/ParE_toxin_dom_sf"/>
</dbReference>
<dbReference type="PANTHER" id="PTHR38039">
    <property type="entry name" value="TOXIN YOEB"/>
    <property type="match status" value="1"/>
</dbReference>
<evidence type="ECO:0000256" key="5">
    <source>
        <dbReference type="ARBA" id="ARBA00022801"/>
    </source>
</evidence>
<dbReference type="GO" id="GO:0006401">
    <property type="term" value="P:RNA catabolic process"/>
    <property type="evidence" value="ECO:0007669"/>
    <property type="project" value="InterPro"/>
</dbReference>
<evidence type="ECO:0000313" key="7">
    <source>
        <dbReference type="EMBL" id="MBO8446803.1"/>
    </source>
</evidence>
<comment type="similarity">
    <text evidence="1">Belongs to the YoeB family.</text>
</comment>
<dbReference type="GO" id="GO:0004519">
    <property type="term" value="F:endonuclease activity"/>
    <property type="evidence" value="ECO:0007669"/>
    <property type="project" value="UniProtKB-KW"/>
</dbReference>
<gene>
    <name evidence="7" type="ORF">IAC32_03535</name>
</gene>
<dbReference type="EMBL" id="JADIMR010000049">
    <property type="protein sequence ID" value="MBO8446803.1"/>
    <property type="molecule type" value="Genomic_DNA"/>
</dbReference>
<evidence type="ECO:0000256" key="4">
    <source>
        <dbReference type="ARBA" id="ARBA00022759"/>
    </source>
</evidence>
<dbReference type="GO" id="GO:0016787">
    <property type="term" value="F:hydrolase activity"/>
    <property type="evidence" value="ECO:0007669"/>
    <property type="project" value="UniProtKB-KW"/>
</dbReference>
<dbReference type="Proteomes" id="UP000823637">
    <property type="component" value="Unassembled WGS sequence"/>
</dbReference>
<evidence type="ECO:0000256" key="6">
    <source>
        <dbReference type="ARBA" id="ARBA00030388"/>
    </source>
</evidence>
<dbReference type="InterPro" id="IPR007712">
    <property type="entry name" value="RelE/ParE_toxin"/>
</dbReference>
<dbReference type="NCBIfam" id="TIGR02116">
    <property type="entry name" value="toxin_Txe_YoeB"/>
    <property type="match status" value="1"/>
</dbReference>
<evidence type="ECO:0000256" key="1">
    <source>
        <dbReference type="ARBA" id="ARBA00008172"/>
    </source>
</evidence>
<reference evidence="7" key="2">
    <citation type="journal article" date="2021" name="PeerJ">
        <title>Extensive microbial diversity within the chicken gut microbiome revealed by metagenomics and culture.</title>
        <authorList>
            <person name="Gilroy R."/>
            <person name="Ravi A."/>
            <person name="Getino M."/>
            <person name="Pursley I."/>
            <person name="Horton D.L."/>
            <person name="Alikhan N.F."/>
            <person name="Baker D."/>
            <person name="Gharbi K."/>
            <person name="Hall N."/>
            <person name="Watson M."/>
            <person name="Adriaenssens E.M."/>
            <person name="Foster-Nyarko E."/>
            <person name="Jarju S."/>
            <person name="Secka A."/>
            <person name="Antonio M."/>
            <person name="Oren A."/>
            <person name="Chaudhuri R.R."/>
            <person name="La Ragione R."/>
            <person name="Hildebrand F."/>
            <person name="Pallen M.J."/>
        </authorList>
    </citation>
    <scope>NUCLEOTIDE SEQUENCE</scope>
    <source>
        <strain evidence="7">D3-1215</strain>
    </source>
</reference>
<evidence type="ECO:0000256" key="3">
    <source>
        <dbReference type="ARBA" id="ARBA00022722"/>
    </source>
</evidence>
<dbReference type="GO" id="GO:0045892">
    <property type="term" value="P:negative regulation of DNA-templated transcription"/>
    <property type="evidence" value="ECO:0007669"/>
    <property type="project" value="TreeGrafter"/>
</dbReference>
<keyword evidence="5" id="KW-0378">Hydrolase</keyword>
<comment type="caution">
    <text evidence="7">The sequence shown here is derived from an EMBL/GenBank/DDBJ whole genome shotgun (WGS) entry which is preliminary data.</text>
</comment>
<dbReference type="NCBIfam" id="TIGR02385">
    <property type="entry name" value="RelE_StbE"/>
    <property type="match status" value="1"/>
</dbReference>
<proteinExistence type="inferred from homology"/>
<keyword evidence="4" id="KW-0255">Endonuclease</keyword>
<keyword evidence="2" id="KW-1277">Toxin-antitoxin system</keyword>